<evidence type="ECO:0000256" key="1">
    <source>
        <dbReference type="SAM" id="MobiDB-lite"/>
    </source>
</evidence>
<proteinExistence type="predicted"/>
<reference evidence="2 3" key="1">
    <citation type="journal article" date="2015" name="BMC Genomics">
        <title>Gene expression during zombie ant biting behavior reflects the complexity underlying fungal parasitic behavioral manipulation.</title>
        <authorList>
            <person name="de Bekker C."/>
            <person name="Ohm R.A."/>
            <person name="Loreto R.G."/>
            <person name="Sebastian A."/>
            <person name="Albert I."/>
            <person name="Merrow M."/>
            <person name="Brachmann A."/>
            <person name="Hughes D.P."/>
        </authorList>
    </citation>
    <scope>NUCLEOTIDE SEQUENCE [LARGE SCALE GENOMIC DNA]</scope>
    <source>
        <strain evidence="2 3">SC16a</strain>
    </source>
</reference>
<comment type="caution">
    <text evidence="2">The sequence shown here is derived from an EMBL/GenBank/DDBJ whole genome shotgun (WGS) entry which is preliminary data.</text>
</comment>
<feature type="compositionally biased region" description="Basic residues" evidence="1">
    <location>
        <begin position="13"/>
        <end position="28"/>
    </location>
</feature>
<dbReference type="EMBL" id="LAZP02000420">
    <property type="protein sequence ID" value="PFH57353.1"/>
    <property type="molecule type" value="Genomic_DNA"/>
</dbReference>
<name>A0A2A9P8Y6_OPHUN</name>
<feature type="region of interest" description="Disordered" evidence="1">
    <location>
        <begin position="63"/>
        <end position="111"/>
    </location>
</feature>
<organism evidence="2 3">
    <name type="scientific">Ophiocordyceps unilateralis</name>
    <name type="common">Zombie-ant fungus</name>
    <name type="synonym">Torrubia unilateralis</name>
    <dbReference type="NCBI Taxonomy" id="268505"/>
    <lineage>
        <taxon>Eukaryota</taxon>
        <taxon>Fungi</taxon>
        <taxon>Dikarya</taxon>
        <taxon>Ascomycota</taxon>
        <taxon>Pezizomycotina</taxon>
        <taxon>Sordariomycetes</taxon>
        <taxon>Hypocreomycetidae</taxon>
        <taxon>Hypocreales</taxon>
        <taxon>Ophiocordycipitaceae</taxon>
        <taxon>Ophiocordyceps</taxon>
    </lineage>
</organism>
<reference evidence="2 3" key="2">
    <citation type="journal article" date="2017" name="Sci. Rep.">
        <title>Ant-infecting Ophiocordyceps genomes reveal a high diversity of potential behavioral manipulation genes and a possible major role for enterotoxins.</title>
        <authorList>
            <person name="de Bekker C."/>
            <person name="Ohm R.A."/>
            <person name="Evans H.C."/>
            <person name="Brachmann A."/>
            <person name="Hughes D.P."/>
        </authorList>
    </citation>
    <scope>NUCLEOTIDE SEQUENCE [LARGE SCALE GENOMIC DNA]</scope>
    <source>
        <strain evidence="2 3">SC16a</strain>
    </source>
</reference>
<evidence type="ECO:0000313" key="3">
    <source>
        <dbReference type="Proteomes" id="UP000037136"/>
    </source>
</evidence>
<evidence type="ECO:0000313" key="2">
    <source>
        <dbReference type="EMBL" id="PFH57353.1"/>
    </source>
</evidence>
<accession>A0A2A9P8Y6</accession>
<gene>
    <name evidence="2" type="ORF">XA68_15194</name>
</gene>
<sequence>MAQFIGSSSSISVRHRHRHRHRHRRRHTLPVPVPVPLSSLSLLLLAVNLTCLFSLSSAIHTYSSPPSDYRPDHPFQHLLESHAQPPPNSPPPTASAALKHVPDGPPLEPRRQGELQLDATSIGIQKPAPDAAVAQAVVGRAPDEARCHPPAHYDGIVSRSHHFGHRRSRLGAPTAAAHGRQHNPLRCLDRRLEQRRVHIEVPVQDVHLRQPVARVPFRHVKVPSVERPARRVVEMRLRVYKHAQVSLLLGLEGVERVGVGLGGEARRADAVVEHNHDASPPSQHTGRQLDGA</sequence>
<feature type="region of interest" description="Disordered" evidence="1">
    <location>
        <begin position="1"/>
        <end position="31"/>
    </location>
</feature>
<dbReference type="Proteomes" id="UP000037136">
    <property type="component" value="Unassembled WGS sequence"/>
</dbReference>
<dbReference type="AlphaFoldDB" id="A0A2A9P8Y6"/>
<keyword evidence="3" id="KW-1185">Reference proteome</keyword>
<feature type="compositionally biased region" description="Pro residues" evidence="1">
    <location>
        <begin position="84"/>
        <end position="93"/>
    </location>
</feature>
<protein>
    <submittedName>
        <fullName evidence="2">Uncharacterized protein</fullName>
    </submittedName>
</protein>